<dbReference type="EMBL" id="LCAW01000008">
    <property type="protein sequence ID" value="KKR99270.1"/>
    <property type="molecule type" value="Genomic_DNA"/>
</dbReference>
<reference evidence="1 2" key="1">
    <citation type="journal article" date="2015" name="Nature">
        <title>rRNA introns, odd ribosomes, and small enigmatic genomes across a large radiation of phyla.</title>
        <authorList>
            <person name="Brown C.T."/>
            <person name="Hug L.A."/>
            <person name="Thomas B.C."/>
            <person name="Sharon I."/>
            <person name="Castelle C.J."/>
            <person name="Singh A."/>
            <person name="Wilkins M.J."/>
            <person name="Williams K.H."/>
            <person name="Banfield J.F."/>
        </authorList>
    </citation>
    <scope>NUCLEOTIDE SEQUENCE [LARGE SCALE GENOMIC DNA]</scope>
</reference>
<gene>
    <name evidence="1" type="ORF">UU50_C0008G0026</name>
</gene>
<comment type="caution">
    <text evidence="1">The sequence shown here is derived from an EMBL/GenBank/DDBJ whole genome shotgun (WGS) entry which is preliminary data.</text>
</comment>
<dbReference type="AlphaFoldDB" id="A0A0G0XQU6"/>
<name>A0A0G0XQU6_9BACT</name>
<dbReference type="SUPFAM" id="SSF82607">
    <property type="entry name" value="YbaB-like"/>
    <property type="match status" value="1"/>
</dbReference>
<sequence>MFNKIKQIKDLRSQAKTMQAALAEIMVVGKSSGVMITIDGNQKVQGVKIDESLERSKIEKAVQEAFNDASKKLQQELAAKMKEMGGLEAFKDLI</sequence>
<dbReference type="InterPro" id="IPR036894">
    <property type="entry name" value="YbaB-like_sf"/>
</dbReference>
<evidence type="ECO:0000313" key="2">
    <source>
        <dbReference type="Proteomes" id="UP000033930"/>
    </source>
</evidence>
<dbReference type="Proteomes" id="UP000033930">
    <property type="component" value="Unassembled WGS sequence"/>
</dbReference>
<dbReference type="GO" id="GO:0003677">
    <property type="term" value="F:DNA binding"/>
    <property type="evidence" value="ECO:0007669"/>
    <property type="project" value="InterPro"/>
</dbReference>
<dbReference type="Pfam" id="PF02575">
    <property type="entry name" value="YbaB_DNA_bd"/>
    <property type="match status" value="1"/>
</dbReference>
<organism evidence="1 2">
    <name type="scientific">Candidatus Uhrbacteria bacterium GW2011_GWC1_41_20</name>
    <dbReference type="NCBI Taxonomy" id="1618983"/>
    <lineage>
        <taxon>Bacteria</taxon>
        <taxon>Candidatus Uhriibacteriota</taxon>
    </lineage>
</organism>
<evidence type="ECO:0008006" key="3">
    <source>
        <dbReference type="Google" id="ProtNLM"/>
    </source>
</evidence>
<dbReference type="Gene3D" id="3.30.1310.10">
    <property type="entry name" value="Nucleoid-associated protein YbaB-like domain"/>
    <property type="match status" value="1"/>
</dbReference>
<protein>
    <recommendedName>
        <fullName evidence="3">Nucleoid-associated protein</fullName>
    </recommendedName>
</protein>
<dbReference type="InterPro" id="IPR004401">
    <property type="entry name" value="YbaB/EbfC"/>
</dbReference>
<accession>A0A0G0XQU6</accession>
<proteinExistence type="predicted"/>
<evidence type="ECO:0000313" key="1">
    <source>
        <dbReference type="EMBL" id="KKR99270.1"/>
    </source>
</evidence>